<dbReference type="SUPFAM" id="SSF81301">
    <property type="entry name" value="Nucleotidyltransferase"/>
    <property type="match status" value="1"/>
</dbReference>
<keyword evidence="1 2" id="KW-0808">Transferase</keyword>
<dbReference type="Proteomes" id="UP000886355">
    <property type="component" value="Unassembled WGS sequence"/>
</dbReference>
<proteinExistence type="inferred from homology"/>
<dbReference type="GO" id="GO:0006396">
    <property type="term" value="P:RNA processing"/>
    <property type="evidence" value="ECO:0007669"/>
    <property type="project" value="InterPro"/>
</dbReference>
<dbReference type="EMBL" id="DQZW01000030">
    <property type="protein sequence ID" value="HDL89399.1"/>
    <property type="molecule type" value="Genomic_DNA"/>
</dbReference>
<gene>
    <name evidence="4" type="ORF">ENG14_00670</name>
</gene>
<evidence type="ECO:0000256" key="2">
    <source>
        <dbReference type="RuleBase" id="RU003953"/>
    </source>
</evidence>
<keyword evidence="2" id="KW-0694">RNA-binding</keyword>
<dbReference type="GO" id="GO:0016779">
    <property type="term" value="F:nucleotidyltransferase activity"/>
    <property type="evidence" value="ECO:0007669"/>
    <property type="project" value="InterPro"/>
</dbReference>
<dbReference type="GO" id="GO:0003723">
    <property type="term" value="F:RNA binding"/>
    <property type="evidence" value="ECO:0007669"/>
    <property type="project" value="UniProtKB-KW"/>
</dbReference>
<evidence type="ECO:0000256" key="1">
    <source>
        <dbReference type="ARBA" id="ARBA00022679"/>
    </source>
</evidence>
<accession>A0A7C1ATR7</accession>
<dbReference type="InterPro" id="IPR002646">
    <property type="entry name" value="PolA_pol_head_dom"/>
</dbReference>
<dbReference type="Gene3D" id="3.30.460.10">
    <property type="entry name" value="Beta Polymerase, domain 2"/>
    <property type="match status" value="1"/>
</dbReference>
<dbReference type="InterPro" id="IPR043519">
    <property type="entry name" value="NT_sf"/>
</dbReference>
<comment type="similarity">
    <text evidence="2">Belongs to the tRNA nucleotidyltransferase/poly(A) polymerase family.</text>
</comment>
<protein>
    <submittedName>
        <fullName evidence="4">Poly(A) polymerase</fullName>
    </submittedName>
</protein>
<organism evidence="4">
    <name type="scientific">Thermodesulforhabdus norvegica</name>
    <dbReference type="NCBI Taxonomy" id="39841"/>
    <lineage>
        <taxon>Bacteria</taxon>
        <taxon>Pseudomonadati</taxon>
        <taxon>Thermodesulfobacteriota</taxon>
        <taxon>Syntrophobacteria</taxon>
        <taxon>Syntrophobacterales</taxon>
        <taxon>Thermodesulforhabdaceae</taxon>
        <taxon>Thermodesulforhabdus</taxon>
    </lineage>
</organism>
<evidence type="ECO:0000259" key="3">
    <source>
        <dbReference type="Pfam" id="PF01743"/>
    </source>
</evidence>
<sequence>MSEKTPKNNSLNDTVALQSQIGTICIPREVYSFVKWLTNSGYAVWFVGGIIRDVLPGKNPKDWDIATTAPSEV</sequence>
<dbReference type="AlphaFoldDB" id="A0A7C1ATR7"/>
<feature type="domain" description="Poly A polymerase head" evidence="3">
    <location>
        <begin position="45"/>
        <end position="71"/>
    </location>
</feature>
<dbReference type="Pfam" id="PF01743">
    <property type="entry name" value="PolyA_pol"/>
    <property type="match status" value="1"/>
</dbReference>
<name>A0A7C1ATR7_9BACT</name>
<evidence type="ECO:0000313" key="4">
    <source>
        <dbReference type="EMBL" id="HDL89399.1"/>
    </source>
</evidence>
<reference evidence="4" key="1">
    <citation type="journal article" date="2020" name="mSystems">
        <title>Genome- and Community-Level Interaction Insights into Carbon Utilization and Element Cycling Functions of Hydrothermarchaeota in Hydrothermal Sediment.</title>
        <authorList>
            <person name="Zhou Z."/>
            <person name="Liu Y."/>
            <person name="Xu W."/>
            <person name="Pan J."/>
            <person name="Luo Z.H."/>
            <person name="Li M."/>
        </authorList>
    </citation>
    <scope>NUCLEOTIDE SEQUENCE [LARGE SCALE GENOMIC DNA]</scope>
    <source>
        <strain evidence="4">HyVt-19</strain>
    </source>
</reference>
<feature type="non-terminal residue" evidence="4">
    <location>
        <position position="73"/>
    </location>
</feature>
<comment type="caution">
    <text evidence="4">The sequence shown here is derived from an EMBL/GenBank/DDBJ whole genome shotgun (WGS) entry which is preliminary data.</text>
</comment>